<evidence type="ECO:0000313" key="1">
    <source>
        <dbReference type="EMBL" id="BAP58232.1"/>
    </source>
</evidence>
<dbReference type="OrthoDB" id="573881at2"/>
<proteinExistence type="predicted"/>
<dbReference type="AlphaFoldDB" id="A0A090APL4"/>
<organism evidence="1 2">
    <name type="scientific">Thioploca ingrica</name>
    <dbReference type="NCBI Taxonomy" id="40754"/>
    <lineage>
        <taxon>Bacteria</taxon>
        <taxon>Pseudomonadati</taxon>
        <taxon>Pseudomonadota</taxon>
        <taxon>Gammaproteobacteria</taxon>
        <taxon>Thiotrichales</taxon>
        <taxon>Thiotrichaceae</taxon>
        <taxon>Thioploca</taxon>
    </lineage>
</organism>
<dbReference type="Proteomes" id="UP000031623">
    <property type="component" value="Chromosome"/>
</dbReference>
<dbReference type="STRING" id="40754.THII_3935"/>
<dbReference type="KEGG" id="tig:THII_3935"/>
<protein>
    <submittedName>
        <fullName evidence="1">Uncharacterized protein</fullName>
    </submittedName>
</protein>
<evidence type="ECO:0000313" key="2">
    <source>
        <dbReference type="Proteomes" id="UP000031623"/>
    </source>
</evidence>
<reference evidence="1" key="1">
    <citation type="journal article" date="2014" name="ISME J.">
        <title>Ecophysiology of Thioploca ingrica as revealed by the complete genome sequence supplemented with proteomic evidence.</title>
        <authorList>
            <person name="Kojima H."/>
            <person name="Ogura Y."/>
            <person name="Yamamoto N."/>
            <person name="Togashi T."/>
            <person name="Mori H."/>
            <person name="Watanabe T."/>
            <person name="Nemoto F."/>
            <person name="Kurokawa K."/>
            <person name="Hayashi T."/>
            <person name="Fukui M."/>
        </authorList>
    </citation>
    <scope>NUCLEOTIDE SEQUENCE [LARGE SCALE GENOMIC DNA]</scope>
</reference>
<gene>
    <name evidence="1" type="ORF">THII_3935</name>
</gene>
<accession>A0A090APL4</accession>
<dbReference type="EMBL" id="AP014633">
    <property type="protein sequence ID" value="BAP58232.1"/>
    <property type="molecule type" value="Genomic_DNA"/>
</dbReference>
<dbReference type="HOGENOM" id="CLU_176027_0_1_6"/>
<name>A0A090APL4_9GAMM</name>
<sequence>MQLININEILNTISSLSLEEQYFIVDTLTKRIQDRRRSQIAARGQQAQENYQQGMVTSGTVADLMRAVADD</sequence>
<keyword evidence="2" id="KW-1185">Reference proteome</keyword>